<feature type="compositionally biased region" description="Pro residues" evidence="1">
    <location>
        <begin position="353"/>
        <end position="408"/>
    </location>
</feature>
<evidence type="ECO:0000256" key="1">
    <source>
        <dbReference type="SAM" id="MobiDB-lite"/>
    </source>
</evidence>
<name>A0A562KY87_9GAMM</name>
<dbReference type="InterPro" id="IPR019262">
    <property type="entry name" value="DUF2272"/>
</dbReference>
<protein>
    <recommendedName>
        <fullName evidence="3">DUF2272 domain-containing protein</fullName>
    </recommendedName>
</protein>
<evidence type="ECO:0000313" key="5">
    <source>
        <dbReference type="Proteomes" id="UP000315167"/>
    </source>
</evidence>
<accession>A0A562KY87</accession>
<dbReference type="Proteomes" id="UP000315167">
    <property type="component" value="Unassembled WGS sequence"/>
</dbReference>
<dbReference type="Pfam" id="PF10030">
    <property type="entry name" value="DUF2272"/>
    <property type="match status" value="1"/>
</dbReference>
<feature type="region of interest" description="Disordered" evidence="1">
    <location>
        <begin position="25"/>
        <end position="56"/>
    </location>
</feature>
<keyword evidence="2" id="KW-0732">Signal</keyword>
<evidence type="ECO:0000313" key="4">
    <source>
        <dbReference type="EMBL" id="TWI00226.1"/>
    </source>
</evidence>
<comment type="caution">
    <text evidence="4">The sequence shown here is derived from an EMBL/GenBank/DDBJ whole genome shotgun (WGS) entry which is preliminary data.</text>
</comment>
<dbReference type="AlphaFoldDB" id="A0A562KY87"/>
<feature type="region of interest" description="Disordered" evidence="1">
    <location>
        <begin position="317"/>
        <end position="408"/>
    </location>
</feature>
<feature type="chain" id="PRO_5021972552" description="DUF2272 domain-containing protein" evidence="2">
    <location>
        <begin position="21"/>
        <end position="408"/>
    </location>
</feature>
<reference evidence="4 5" key="1">
    <citation type="journal article" date="2015" name="Stand. Genomic Sci.">
        <title>Genomic Encyclopedia of Bacterial and Archaeal Type Strains, Phase III: the genomes of soil and plant-associated and newly described type strains.</title>
        <authorList>
            <person name="Whitman W.B."/>
            <person name="Woyke T."/>
            <person name="Klenk H.P."/>
            <person name="Zhou Y."/>
            <person name="Lilburn T.G."/>
            <person name="Beck B.J."/>
            <person name="De Vos P."/>
            <person name="Vandamme P."/>
            <person name="Eisen J.A."/>
            <person name="Garrity G."/>
            <person name="Hugenholtz P."/>
            <person name="Kyrpides N.C."/>
        </authorList>
    </citation>
    <scope>NUCLEOTIDE SEQUENCE [LARGE SCALE GENOMIC DNA]</scope>
    <source>
        <strain evidence="4 5">CGMCC 1.10821</strain>
    </source>
</reference>
<feature type="signal peptide" evidence="2">
    <location>
        <begin position="1"/>
        <end position="20"/>
    </location>
</feature>
<feature type="domain" description="DUF2272" evidence="3">
    <location>
        <begin position="97"/>
        <end position="307"/>
    </location>
</feature>
<proteinExistence type="predicted"/>
<feature type="compositionally biased region" description="Low complexity" evidence="1">
    <location>
        <begin position="317"/>
        <end position="337"/>
    </location>
</feature>
<gene>
    <name evidence="4" type="ORF">IP90_02772</name>
</gene>
<feature type="compositionally biased region" description="Pro residues" evidence="1">
    <location>
        <begin position="27"/>
        <end position="38"/>
    </location>
</feature>
<dbReference type="OrthoDB" id="8836344at2"/>
<sequence length="408" mass="43146">MNRNPGALACAALLSLIVTACSSNVRKPPPGPTPPVQPQTPASPRVPQAQGSLGSAERITSIARREHVLWYQPFIDSNGRLASLGVTEAEQSQLADGTEAWQRVLGYWRNSGTLYEMAQSNIGGAYACQYPSGYAQGKAECRAFLVDNAWSAAFVSYVMIQAGVPGFRSSPRHFDYIRQAYRGEGPYLFVDPIAHRPAPGDLLCFVRDNGSIPGYAGLSSRFGSGNDGSLATHCDIVIGRDASGRELHVVGGNVFDSVTLRKLKLDPQGYVILPHTLAAQGMEAYCSPANETACNFNRQNWAVLLKLRPTVSRYATPAAATPTAPRYITPQRAAPAATPTPAPAMPAAVPAQPAAPAPATPTSVPTPTPTQPVLPPATPTVPTPQPTQPAPQPAIEPQPQPPPPTTVP</sequence>
<organism evidence="4 5">
    <name type="scientific">Luteimonas cucumeris</name>
    <dbReference type="NCBI Taxonomy" id="985012"/>
    <lineage>
        <taxon>Bacteria</taxon>
        <taxon>Pseudomonadati</taxon>
        <taxon>Pseudomonadota</taxon>
        <taxon>Gammaproteobacteria</taxon>
        <taxon>Lysobacterales</taxon>
        <taxon>Lysobacteraceae</taxon>
        <taxon>Luteimonas</taxon>
    </lineage>
</organism>
<evidence type="ECO:0000256" key="2">
    <source>
        <dbReference type="SAM" id="SignalP"/>
    </source>
</evidence>
<keyword evidence="5" id="KW-1185">Reference proteome</keyword>
<dbReference type="EMBL" id="VLKN01000007">
    <property type="protein sequence ID" value="TWI00226.1"/>
    <property type="molecule type" value="Genomic_DNA"/>
</dbReference>
<dbReference type="PROSITE" id="PS51257">
    <property type="entry name" value="PROKAR_LIPOPROTEIN"/>
    <property type="match status" value="1"/>
</dbReference>
<dbReference type="RefSeq" id="WP_144900265.1">
    <property type="nucleotide sequence ID" value="NZ_VLKN01000007.1"/>
</dbReference>
<evidence type="ECO:0000259" key="3">
    <source>
        <dbReference type="Pfam" id="PF10030"/>
    </source>
</evidence>
<dbReference type="PRINTS" id="PR01217">
    <property type="entry name" value="PRICHEXTENSN"/>
</dbReference>